<dbReference type="RefSeq" id="WP_169076044.1">
    <property type="nucleotide sequence ID" value="NZ_JABBXH010000004.1"/>
</dbReference>
<keyword evidence="1" id="KW-0472">Membrane</keyword>
<feature type="transmembrane region" description="Helical" evidence="1">
    <location>
        <begin position="36"/>
        <end position="55"/>
    </location>
</feature>
<dbReference type="EMBL" id="JABBXH010000004">
    <property type="protein sequence ID" value="NMP32745.1"/>
    <property type="molecule type" value="Genomic_DNA"/>
</dbReference>
<sequence>MKNLLSLLTVFQQLLTLMIMISIIMVPIYFELSMTMTLTAVPIMFLLMSWFSIYYDQKLISWRDYLRKHEKLDRSQCKISACWLHNA</sequence>
<feature type="transmembrane region" description="Helical" evidence="1">
    <location>
        <begin position="7"/>
        <end position="30"/>
    </location>
</feature>
<evidence type="ECO:0000256" key="1">
    <source>
        <dbReference type="SAM" id="Phobius"/>
    </source>
</evidence>
<reference evidence="2 3" key="1">
    <citation type="submission" date="2020-04" db="EMBL/GenBank/DDBJ databases">
        <title>Thalassotalea sp. M1531, isolated from the surface of marine red alga.</title>
        <authorList>
            <person name="Pang L."/>
            <person name="Lu D.-C."/>
        </authorList>
    </citation>
    <scope>NUCLEOTIDE SEQUENCE [LARGE SCALE GENOMIC DNA]</scope>
    <source>
        <strain evidence="2 3">M1531</strain>
    </source>
</reference>
<protein>
    <submittedName>
        <fullName evidence="2">Uncharacterized protein</fullName>
    </submittedName>
</protein>
<evidence type="ECO:0000313" key="3">
    <source>
        <dbReference type="Proteomes" id="UP000568664"/>
    </source>
</evidence>
<comment type="caution">
    <text evidence="2">The sequence shown here is derived from an EMBL/GenBank/DDBJ whole genome shotgun (WGS) entry which is preliminary data.</text>
</comment>
<dbReference type="Proteomes" id="UP000568664">
    <property type="component" value="Unassembled WGS sequence"/>
</dbReference>
<name>A0A7Y0LDV7_9GAMM</name>
<proteinExistence type="predicted"/>
<keyword evidence="1" id="KW-1133">Transmembrane helix</keyword>
<accession>A0A7Y0LDV7</accession>
<keyword evidence="1" id="KW-0812">Transmembrane</keyword>
<keyword evidence="3" id="KW-1185">Reference proteome</keyword>
<evidence type="ECO:0000313" key="2">
    <source>
        <dbReference type="EMBL" id="NMP32745.1"/>
    </source>
</evidence>
<gene>
    <name evidence="2" type="ORF">HII17_14385</name>
</gene>
<dbReference type="AlphaFoldDB" id="A0A7Y0LDV7"/>
<organism evidence="2 3">
    <name type="scientific">Thalassotalea algicola</name>
    <dbReference type="NCBI Taxonomy" id="2716224"/>
    <lineage>
        <taxon>Bacteria</taxon>
        <taxon>Pseudomonadati</taxon>
        <taxon>Pseudomonadota</taxon>
        <taxon>Gammaproteobacteria</taxon>
        <taxon>Alteromonadales</taxon>
        <taxon>Colwelliaceae</taxon>
        <taxon>Thalassotalea</taxon>
    </lineage>
</organism>